<reference evidence="2" key="1">
    <citation type="submission" date="2020-01" db="EMBL/GenBank/DDBJ databases">
        <title>Whole-genome analyses of novel actinobacteria.</title>
        <authorList>
            <person name="Sahin N."/>
        </authorList>
    </citation>
    <scope>NUCLEOTIDE SEQUENCE</scope>
    <source>
        <strain evidence="2">YC537</strain>
    </source>
</reference>
<dbReference type="EMBL" id="JAAAHS010000128">
    <property type="protein sequence ID" value="NBE53234.1"/>
    <property type="molecule type" value="Genomic_DNA"/>
</dbReference>
<protein>
    <submittedName>
        <fullName evidence="2">Uncharacterized protein</fullName>
    </submittedName>
</protein>
<sequence>MAGAAFLFLVLRLFAVAHYDWHTAFAVLHTIDLNDSVGIVLGTVMADSLATTVFFALLVPVAVLRLAVSVYAADQGAPGTRRGAPPHTRPDLVSAVLLLIALLAVGVYVMTFHAWWLPPIVAAACALLLGFAYGVRAGGALRRAALWASHHLGTLLVLVLLVGAATVRTPWVPLERIELRGGPTLRGYVMQAEPGFLKVLTAKDREFLILADSAVASRAEITEH</sequence>
<dbReference type="OrthoDB" id="4229874at2"/>
<keyword evidence="1" id="KW-1133">Transmembrane helix</keyword>
<organism evidence="2 3">
    <name type="scientific">Streptomyces boluensis</name>
    <dbReference type="NCBI Taxonomy" id="1775135"/>
    <lineage>
        <taxon>Bacteria</taxon>
        <taxon>Bacillati</taxon>
        <taxon>Actinomycetota</taxon>
        <taxon>Actinomycetes</taxon>
        <taxon>Kitasatosporales</taxon>
        <taxon>Streptomycetaceae</taxon>
        <taxon>Streptomyces</taxon>
    </lineage>
</organism>
<dbReference type="AlphaFoldDB" id="A0A964UPX2"/>
<feature type="transmembrane region" description="Helical" evidence="1">
    <location>
        <begin position="147"/>
        <end position="167"/>
    </location>
</feature>
<evidence type="ECO:0000313" key="2">
    <source>
        <dbReference type="EMBL" id="NBE53234.1"/>
    </source>
</evidence>
<feature type="transmembrane region" description="Helical" evidence="1">
    <location>
        <begin position="116"/>
        <end position="135"/>
    </location>
</feature>
<keyword evidence="3" id="KW-1185">Reference proteome</keyword>
<dbReference type="Proteomes" id="UP000598297">
    <property type="component" value="Unassembled WGS sequence"/>
</dbReference>
<comment type="caution">
    <text evidence="2">The sequence shown here is derived from an EMBL/GenBank/DDBJ whole genome shotgun (WGS) entry which is preliminary data.</text>
</comment>
<evidence type="ECO:0000256" key="1">
    <source>
        <dbReference type="SAM" id="Phobius"/>
    </source>
</evidence>
<name>A0A964UPX2_9ACTN</name>
<feature type="transmembrane region" description="Helical" evidence="1">
    <location>
        <begin position="92"/>
        <end position="110"/>
    </location>
</feature>
<keyword evidence="1" id="KW-0812">Transmembrane</keyword>
<gene>
    <name evidence="2" type="ORF">GUY60_17775</name>
</gene>
<keyword evidence="1" id="KW-0472">Membrane</keyword>
<accession>A0A964UPX2</accession>
<feature type="transmembrane region" description="Helical" evidence="1">
    <location>
        <begin position="50"/>
        <end position="72"/>
    </location>
</feature>
<proteinExistence type="predicted"/>
<evidence type="ECO:0000313" key="3">
    <source>
        <dbReference type="Proteomes" id="UP000598297"/>
    </source>
</evidence>